<dbReference type="AlphaFoldDB" id="A0AAV7IMY5"/>
<accession>A0AAV7IMY5</accession>
<feature type="signal peptide" evidence="1">
    <location>
        <begin position="1"/>
        <end position="16"/>
    </location>
</feature>
<evidence type="ECO:0000313" key="3">
    <source>
        <dbReference type="Proteomes" id="UP000826195"/>
    </source>
</evidence>
<proteinExistence type="predicted"/>
<evidence type="ECO:0000313" key="2">
    <source>
        <dbReference type="EMBL" id="KAH0555008.1"/>
    </source>
</evidence>
<organism evidence="2 3">
    <name type="scientific">Cotesia glomerata</name>
    <name type="common">Lepidopteran parasitic wasp</name>
    <name type="synonym">Apanteles glomeratus</name>
    <dbReference type="NCBI Taxonomy" id="32391"/>
    <lineage>
        <taxon>Eukaryota</taxon>
        <taxon>Metazoa</taxon>
        <taxon>Ecdysozoa</taxon>
        <taxon>Arthropoda</taxon>
        <taxon>Hexapoda</taxon>
        <taxon>Insecta</taxon>
        <taxon>Pterygota</taxon>
        <taxon>Neoptera</taxon>
        <taxon>Endopterygota</taxon>
        <taxon>Hymenoptera</taxon>
        <taxon>Apocrita</taxon>
        <taxon>Ichneumonoidea</taxon>
        <taxon>Braconidae</taxon>
        <taxon>Microgastrinae</taxon>
        <taxon>Cotesia</taxon>
    </lineage>
</organism>
<gene>
    <name evidence="2" type="ORF">KQX54_014653</name>
</gene>
<protein>
    <submittedName>
        <fullName evidence="2">Uncharacterized protein</fullName>
    </submittedName>
</protein>
<comment type="caution">
    <text evidence="2">The sequence shown here is derived from an EMBL/GenBank/DDBJ whole genome shotgun (WGS) entry which is preliminary data.</text>
</comment>
<sequence>MLIAAVVSLLIVGSYAQYDSRGACVNYRPVDYDSYKGAGIWWEYAATYDHYGGNVRCIREDWYAPEGNTTRVVTYGIGVK</sequence>
<name>A0AAV7IMY5_COTGL</name>
<dbReference type="Proteomes" id="UP000826195">
    <property type="component" value="Unassembled WGS sequence"/>
</dbReference>
<evidence type="ECO:0000256" key="1">
    <source>
        <dbReference type="SAM" id="SignalP"/>
    </source>
</evidence>
<reference evidence="2 3" key="1">
    <citation type="journal article" date="2021" name="J. Hered.">
        <title>A chromosome-level genome assembly of the parasitoid wasp, Cotesia glomerata (Hymenoptera: Braconidae).</title>
        <authorList>
            <person name="Pinto B.J."/>
            <person name="Weis J.J."/>
            <person name="Gamble T."/>
            <person name="Ode P.J."/>
            <person name="Paul R."/>
            <person name="Zaspel J.M."/>
        </authorList>
    </citation>
    <scope>NUCLEOTIDE SEQUENCE [LARGE SCALE GENOMIC DNA]</scope>
    <source>
        <strain evidence="2">CgM1</strain>
    </source>
</reference>
<keyword evidence="1" id="KW-0732">Signal</keyword>
<feature type="chain" id="PRO_5043698004" evidence="1">
    <location>
        <begin position="17"/>
        <end position="80"/>
    </location>
</feature>
<keyword evidence="3" id="KW-1185">Reference proteome</keyword>
<dbReference type="EMBL" id="JAHXZJ010001119">
    <property type="protein sequence ID" value="KAH0555008.1"/>
    <property type="molecule type" value="Genomic_DNA"/>
</dbReference>